<dbReference type="AlphaFoldDB" id="A0A0E2E5W1"/>
<evidence type="ECO:0000313" key="1">
    <source>
        <dbReference type="EMBL" id="EMB34269.1"/>
    </source>
</evidence>
<dbReference type="HOGENOM" id="CLU_2195760_0_0_12"/>
<reference evidence="1" key="1">
    <citation type="submission" date="2012-01" db="EMBL/GenBank/DDBJ databases">
        <title>The Genome Sequence of Treponema denticola H-22.</title>
        <authorList>
            <consortium name="The Broad Institute Genome Sequencing Platform"/>
            <person name="Earl A."/>
            <person name="Ward D."/>
            <person name="Feldgarden M."/>
            <person name="Gevers D."/>
            <person name="Blanton J.M."/>
            <person name="Fenno C.J."/>
            <person name="Baranova O.V."/>
            <person name="Mathney J."/>
            <person name="Dewhirst F.E."/>
            <person name="Izard J."/>
            <person name="Young S.K."/>
            <person name="Zeng Q."/>
            <person name="Gargeya S."/>
            <person name="Fitzgerald M."/>
            <person name="Haas B."/>
            <person name="Abouelleil A."/>
            <person name="Alvarado L."/>
            <person name="Arachchi H.M."/>
            <person name="Berlin A."/>
            <person name="Chapman S.B."/>
            <person name="Gearin G."/>
            <person name="Goldberg J."/>
            <person name="Griggs A."/>
            <person name="Gujja S."/>
            <person name="Hansen M."/>
            <person name="Heiman D."/>
            <person name="Howarth C."/>
            <person name="Larimer J."/>
            <person name="Lui A."/>
            <person name="MacDonald P.J.P."/>
            <person name="McCowen C."/>
            <person name="Montmayeur A."/>
            <person name="Murphy C."/>
            <person name="Neiman D."/>
            <person name="Pearson M."/>
            <person name="Priest M."/>
            <person name="Roberts A."/>
            <person name="Saif S."/>
            <person name="Shea T."/>
            <person name="Sisk P."/>
            <person name="Stolte C."/>
            <person name="Sykes S."/>
            <person name="Wortman J."/>
            <person name="Nusbaum C."/>
            <person name="Birren B."/>
        </authorList>
    </citation>
    <scope>NUCLEOTIDE SEQUENCE [LARGE SCALE GENOMIC DNA]</scope>
    <source>
        <strain evidence="1">H-22</strain>
    </source>
</reference>
<protein>
    <submittedName>
        <fullName evidence="1">Uncharacterized protein</fullName>
    </submittedName>
</protein>
<organism evidence="1">
    <name type="scientific">Treponema denticola H-22</name>
    <dbReference type="NCBI Taxonomy" id="999432"/>
    <lineage>
        <taxon>Bacteria</taxon>
        <taxon>Pseudomonadati</taxon>
        <taxon>Spirochaetota</taxon>
        <taxon>Spirochaetia</taxon>
        <taxon>Spirochaetales</taxon>
        <taxon>Treponemataceae</taxon>
        <taxon>Treponema</taxon>
    </lineage>
</organism>
<comment type="caution">
    <text evidence="1">The sequence shown here is derived from an EMBL/GenBank/DDBJ whole genome shotgun (WGS) entry which is preliminary data.</text>
</comment>
<sequence>MRLLEFKRTKLFDGIEDGLFDKDFQLNIEGKSVLFIVDDITPHKLIDCPVKQDVINKLHLESDGISNIVTKEQRLQVYYLNEDDLLIIFSMGEYQPGRYMLFLEGVFLKLNLFPT</sequence>
<dbReference type="PATRIC" id="fig|999432.5.peg.1059"/>
<dbReference type="RefSeq" id="WP_002674291.1">
    <property type="nucleotide sequence ID" value="NZ_CM001795.1"/>
</dbReference>
<dbReference type="Proteomes" id="UP000011705">
    <property type="component" value="Chromosome"/>
</dbReference>
<name>A0A0E2E5W1_TREDN</name>
<gene>
    <name evidence="1" type="ORF">HMPREF9726_01018</name>
</gene>
<proteinExistence type="predicted"/>
<dbReference type="EMBL" id="AGDV01000009">
    <property type="protein sequence ID" value="EMB34269.1"/>
    <property type="molecule type" value="Genomic_DNA"/>
</dbReference>
<dbReference type="GeneID" id="44140868"/>
<accession>A0A0E2E5W1</accession>